<dbReference type="AlphaFoldDB" id="A0A0F8Z3K3"/>
<dbReference type="Gene3D" id="2.40.10.270">
    <property type="entry name" value="Bacteriophage SPP1 head-tail adaptor protein"/>
    <property type="match status" value="1"/>
</dbReference>
<name>A0A0F8Z3K3_9ZZZZ</name>
<reference evidence="1" key="1">
    <citation type="journal article" date="2015" name="Nature">
        <title>Complex archaea that bridge the gap between prokaryotes and eukaryotes.</title>
        <authorList>
            <person name="Spang A."/>
            <person name="Saw J.H."/>
            <person name="Jorgensen S.L."/>
            <person name="Zaremba-Niedzwiedzka K."/>
            <person name="Martijn J."/>
            <person name="Lind A.E."/>
            <person name="van Eijk R."/>
            <person name="Schleper C."/>
            <person name="Guy L."/>
            <person name="Ettema T.J."/>
        </authorList>
    </citation>
    <scope>NUCLEOTIDE SEQUENCE</scope>
</reference>
<proteinExistence type="predicted"/>
<dbReference type="EMBL" id="LAZR01065887">
    <property type="protein sequence ID" value="KKK54656.1"/>
    <property type="molecule type" value="Genomic_DNA"/>
</dbReference>
<dbReference type="InterPro" id="IPR038666">
    <property type="entry name" value="SSP1_head-tail_sf"/>
</dbReference>
<accession>A0A0F8Z3K3</accession>
<comment type="caution">
    <text evidence="1">The sequence shown here is derived from an EMBL/GenBank/DDBJ whole genome shotgun (WGS) entry which is preliminary data.</text>
</comment>
<protein>
    <recommendedName>
        <fullName evidence="2">Head-tail adaptor protein</fullName>
    </recommendedName>
</protein>
<organism evidence="1">
    <name type="scientific">marine sediment metagenome</name>
    <dbReference type="NCBI Taxonomy" id="412755"/>
    <lineage>
        <taxon>unclassified sequences</taxon>
        <taxon>metagenomes</taxon>
        <taxon>ecological metagenomes</taxon>
    </lineage>
</organism>
<evidence type="ECO:0008006" key="2">
    <source>
        <dbReference type="Google" id="ProtNLM"/>
    </source>
</evidence>
<sequence length="136" mass="15495">MPLYDADDTYSGAFRVMEINGTTIRISQHTPALQIYNVVVDVIRLVRVATSTGTEESEQIIVSSLAAHIRWRSGSEKVLFDKNTYFRDATLQCRRQPVTITTNDRIRHNGLDYEIVGLVDVRNLGILLSMEIRRVQ</sequence>
<gene>
    <name evidence="1" type="ORF">LCGC14_3082500</name>
</gene>
<evidence type="ECO:0000313" key="1">
    <source>
        <dbReference type="EMBL" id="KKK54656.1"/>
    </source>
</evidence>